<feature type="transmembrane region" description="Helical" evidence="1">
    <location>
        <begin position="123"/>
        <end position="141"/>
    </location>
</feature>
<organism evidence="2 3">
    <name type="scientific">Thermococcus eurythermalis</name>
    <dbReference type="NCBI Taxonomy" id="1505907"/>
    <lineage>
        <taxon>Archaea</taxon>
        <taxon>Methanobacteriati</taxon>
        <taxon>Methanobacteriota</taxon>
        <taxon>Thermococci</taxon>
        <taxon>Thermococcales</taxon>
        <taxon>Thermococcaceae</taxon>
        <taxon>Thermococcus</taxon>
    </lineage>
</organism>
<keyword evidence="1" id="KW-0812">Transmembrane</keyword>
<dbReference type="STRING" id="1505907.TEU_08260"/>
<keyword evidence="1" id="KW-0472">Membrane</keyword>
<dbReference type="OrthoDB" id="102064at2157"/>
<protein>
    <submittedName>
        <fullName evidence="2">Uncharacterized protein</fullName>
    </submittedName>
</protein>
<accession>A0A097QV20</accession>
<dbReference type="GeneID" id="25153427"/>
<dbReference type="HOGENOM" id="CLU_1792223_0_0_2"/>
<gene>
    <name evidence="2" type="ORF">TEU_08260</name>
</gene>
<evidence type="ECO:0000313" key="2">
    <source>
        <dbReference type="EMBL" id="AIU70324.1"/>
    </source>
</evidence>
<reference evidence="2 3" key="1">
    <citation type="journal article" date="2015" name="Int. J. Syst. Evol. Microbiol.">
        <title>Thermococcus eurythermalis sp. nov., a conditional piezophilic hyperthermophilic archaeon with a wide temperature range isolated from an oil-immersed chimney in the Guaymas Basin.</title>
        <authorList>
            <person name="Zhao W."/>
            <person name="Zeng X."/>
            <person name="Xiao X."/>
        </authorList>
    </citation>
    <scope>NUCLEOTIDE SEQUENCE [LARGE SCALE GENOMIC DNA]</scope>
    <source>
        <strain evidence="2 3">A501</strain>
    </source>
</reference>
<feature type="transmembrane region" description="Helical" evidence="1">
    <location>
        <begin position="59"/>
        <end position="88"/>
    </location>
</feature>
<feature type="transmembrane region" description="Helical" evidence="1">
    <location>
        <begin position="31"/>
        <end position="47"/>
    </location>
</feature>
<name>A0A097QV20_9EURY</name>
<proteinExistence type="predicted"/>
<dbReference type="KEGG" id="teu:TEU_08260"/>
<sequence>MKRALFLVALSAVFVFVSLYTQDSNPMASQISAVLSLLSLLTGSVYINRWEKAGKLVPWAGSVLSVLLFLNYGNPLYLLAGLLLGIGFLWKSELSVVPLVFAGLILGWLAFQEEAYLVRTIGSFILAVSIIIGTASLYFAVKFR</sequence>
<dbReference type="Proteomes" id="UP000029980">
    <property type="component" value="Chromosome"/>
</dbReference>
<dbReference type="RefSeq" id="WP_050003294.1">
    <property type="nucleotide sequence ID" value="NZ_CP008887.1"/>
</dbReference>
<keyword evidence="3" id="KW-1185">Reference proteome</keyword>
<keyword evidence="1" id="KW-1133">Transmembrane helix</keyword>
<evidence type="ECO:0000256" key="1">
    <source>
        <dbReference type="SAM" id="Phobius"/>
    </source>
</evidence>
<dbReference type="EMBL" id="CP008887">
    <property type="protein sequence ID" value="AIU70324.1"/>
    <property type="molecule type" value="Genomic_DNA"/>
</dbReference>
<feature type="transmembrane region" description="Helical" evidence="1">
    <location>
        <begin position="94"/>
        <end position="111"/>
    </location>
</feature>
<dbReference type="AlphaFoldDB" id="A0A097QV20"/>
<evidence type="ECO:0000313" key="3">
    <source>
        <dbReference type="Proteomes" id="UP000029980"/>
    </source>
</evidence>